<sequence>MMTAIPVMTVVIPAMMIDRTPLTFRHEYKHLLSSPEDRILSARLGRLFPRDSHAGPEGTYRVYSLYFDTPDDRALRQKLDGTDSREKFRLRYYGNSPAFLRLEKKIKKGGLCAKRQARLTPEQGRFLLEGNTDFLLQSQDPLLIEFYSKLQGQLLSPRTVVCYEREAFLHPAGNVRITLDRHICTGISWRNFFSPEILERSVDPGRTVLEVKYDAFLPDIVRMAVQTPGRTTCAYSKYAACRRSD</sequence>
<dbReference type="InterPro" id="IPR018966">
    <property type="entry name" value="VTC_domain"/>
</dbReference>
<dbReference type="EMBL" id="DYVY01000150">
    <property type="protein sequence ID" value="HJF94929.1"/>
    <property type="molecule type" value="Genomic_DNA"/>
</dbReference>
<gene>
    <name evidence="2" type="ORF">K8V82_09100</name>
</gene>
<evidence type="ECO:0000259" key="1">
    <source>
        <dbReference type="Pfam" id="PF09359"/>
    </source>
</evidence>
<dbReference type="GO" id="GO:0006799">
    <property type="term" value="P:polyphosphate biosynthetic process"/>
    <property type="evidence" value="ECO:0007669"/>
    <property type="project" value="UniProtKB-ARBA"/>
</dbReference>
<dbReference type="AlphaFoldDB" id="A0A921LEZ6"/>
<organism evidence="2 3">
    <name type="scientific">Lachnoclostridium phocaeense</name>
    <dbReference type="NCBI Taxonomy" id="1871021"/>
    <lineage>
        <taxon>Bacteria</taxon>
        <taxon>Bacillati</taxon>
        <taxon>Bacillota</taxon>
        <taxon>Clostridia</taxon>
        <taxon>Lachnospirales</taxon>
        <taxon>Lachnospiraceae</taxon>
    </lineage>
</organism>
<dbReference type="Proteomes" id="UP000769156">
    <property type="component" value="Unassembled WGS sequence"/>
</dbReference>
<reference evidence="2" key="1">
    <citation type="journal article" date="2021" name="PeerJ">
        <title>Extensive microbial diversity within the chicken gut microbiome revealed by metagenomics and culture.</title>
        <authorList>
            <person name="Gilroy R."/>
            <person name="Ravi A."/>
            <person name="Getino M."/>
            <person name="Pursley I."/>
            <person name="Horton D.L."/>
            <person name="Alikhan N.F."/>
            <person name="Baker D."/>
            <person name="Gharbi K."/>
            <person name="Hall N."/>
            <person name="Watson M."/>
            <person name="Adriaenssens E.M."/>
            <person name="Foster-Nyarko E."/>
            <person name="Jarju S."/>
            <person name="Secka A."/>
            <person name="Antonio M."/>
            <person name="Oren A."/>
            <person name="Chaudhuri R.R."/>
            <person name="La Ragione R."/>
            <person name="Hildebrand F."/>
            <person name="Pallen M.J."/>
        </authorList>
    </citation>
    <scope>NUCLEOTIDE SEQUENCE</scope>
    <source>
        <strain evidence="2">ChiSjej5B23-16112</strain>
    </source>
</reference>
<dbReference type="InterPro" id="IPR042267">
    <property type="entry name" value="VTC_sf"/>
</dbReference>
<name>A0A921LEZ6_9FIRM</name>
<dbReference type="Gene3D" id="3.20.100.30">
    <property type="entry name" value="VTC, catalytic tunnel domain"/>
    <property type="match status" value="1"/>
</dbReference>
<dbReference type="Pfam" id="PF09359">
    <property type="entry name" value="VTC"/>
    <property type="match status" value="1"/>
</dbReference>
<feature type="domain" description="VTC" evidence="1">
    <location>
        <begin position="25"/>
        <end position="242"/>
    </location>
</feature>
<evidence type="ECO:0000313" key="2">
    <source>
        <dbReference type="EMBL" id="HJF94929.1"/>
    </source>
</evidence>
<protein>
    <submittedName>
        <fullName evidence="2">Polyphosphate polymerase domain-containing protein</fullName>
    </submittedName>
</protein>
<reference evidence="2" key="2">
    <citation type="submission" date="2021-09" db="EMBL/GenBank/DDBJ databases">
        <authorList>
            <person name="Gilroy R."/>
        </authorList>
    </citation>
    <scope>NUCLEOTIDE SEQUENCE</scope>
    <source>
        <strain evidence="2">ChiSjej5B23-16112</strain>
    </source>
</reference>
<accession>A0A921LEZ6</accession>
<dbReference type="CDD" id="cd07750">
    <property type="entry name" value="PolyPPase_VTC_like"/>
    <property type="match status" value="1"/>
</dbReference>
<evidence type="ECO:0000313" key="3">
    <source>
        <dbReference type="Proteomes" id="UP000769156"/>
    </source>
</evidence>
<comment type="caution">
    <text evidence="2">The sequence shown here is derived from an EMBL/GenBank/DDBJ whole genome shotgun (WGS) entry which is preliminary data.</text>
</comment>
<proteinExistence type="predicted"/>